<dbReference type="InterPro" id="IPR046281">
    <property type="entry name" value="DUF6318"/>
</dbReference>
<feature type="domain" description="DUF6318" evidence="2">
    <location>
        <begin position="75"/>
        <end position="219"/>
    </location>
</feature>
<organism evidence="3">
    <name type="scientific">Jonesiaceae bacterium BS-20</name>
    <dbReference type="NCBI Taxonomy" id="3120821"/>
    <lineage>
        <taxon>Bacteria</taxon>
        <taxon>Bacillati</taxon>
        <taxon>Actinomycetota</taxon>
        <taxon>Actinomycetes</taxon>
        <taxon>Micrococcales</taxon>
        <taxon>Jonesiaceae</taxon>
    </lineage>
</organism>
<accession>A0AAU7DY36</accession>
<feature type="compositionally biased region" description="Low complexity" evidence="1">
    <location>
        <begin position="42"/>
        <end position="83"/>
    </location>
</feature>
<reference evidence="3" key="1">
    <citation type="submission" date="2024-02" db="EMBL/GenBank/DDBJ databases">
        <title>Tomenella chthoni gen. nov. sp. nov., a member of the family Jonesiaceae isolated from bat guano.</title>
        <authorList>
            <person name="Miller S.L."/>
            <person name="King J."/>
            <person name="Sankaranarayanan K."/>
            <person name="Lawson P.A."/>
        </authorList>
    </citation>
    <scope>NUCLEOTIDE SEQUENCE</scope>
    <source>
        <strain evidence="3">BS-20</strain>
    </source>
</reference>
<evidence type="ECO:0000256" key="1">
    <source>
        <dbReference type="SAM" id="MobiDB-lite"/>
    </source>
</evidence>
<gene>
    <name evidence="3" type="ORF">V5R04_05720</name>
</gene>
<proteinExistence type="predicted"/>
<evidence type="ECO:0000259" key="2">
    <source>
        <dbReference type="Pfam" id="PF19843"/>
    </source>
</evidence>
<dbReference type="Pfam" id="PF19843">
    <property type="entry name" value="DUF6318"/>
    <property type="match status" value="1"/>
</dbReference>
<dbReference type="EMBL" id="CP146203">
    <property type="protein sequence ID" value="XBH22718.1"/>
    <property type="molecule type" value="Genomic_DNA"/>
</dbReference>
<dbReference type="AlphaFoldDB" id="A0AAU7DY36"/>
<sequence>MVTMLTLFLDWRVQLSHRRGSGTAWCALAVATGLVLTGCGTESEPIPTATPTSTETAPSTPEPGKSTDAPEPTAEPTTTEPTPESAPPDPAQLINENTEEGAKSAAKYFLEVHNYSFVSLDLDLWDSIGSEECEFCLNTADKVRELLEEKKLLRGGDASIMAFHETEEFVAGVWELKVTLKQTPYAVIDETNTSLEEATPQDWETSIFAEFKNSRWYLLDIG</sequence>
<feature type="region of interest" description="Disordered" evidence="1">
    <location>
        <begin position="42"/>
        <end position="94"/>
    </location>
</feature>
<protein>
    <submittedName>
        <fullName evidence="3">DUF6318 family protein</fullName>
    </submittedName>
</protein>
<evidence type="ECO:0000313" key="3">
    <source>
        <dbReference type="EMBL" id="XBH22718.1"/>
    </source>
</evidence>
<name>A0AAU7DY36_9MICO</name>